<dbReference type="EMBL" id="KX229736">
    <property type="protein sequence ID" value="AOO20023.1"/>
    <property type="molecule type" value="Genomic_DNA"/>
</dbReference>
<protein>
    <submittedName>
        <fullName evidence="1">Uncharacterized protein</fullName>
    </submittedName>
</protein>
<accession>A0A1C9EJ30</accession>
<evidence type="ECO:0000313" key="1">
    <source>
        <dbReference type="EMBL" id="AOO20023.1"/>
    </source>
</evidence>
<gene>
    <name evidence="1" type="ORF">PC5_00175</name>
</gene>
<dbReference type="Proteomes" id="UP000221511">
    <property type="component" value="Segment"/>
</dbReference>
<sequence length="61" mass="7347">MKLKDFNFRIYDKNTTINLWVDHKYDLFETLCGEFKPDKCECCSNTFEVVSNIYEDLLNLE</sequence>
<keyword evidence="2" id="KW-1185">Reference proteome</keyword>
<organism evidence="1 2">
    <name type="scientific">Campylobacter phage PC5</name>
    <dbReference type="NCBI Taxonomy" id="1541690"/>
    <lineage>
        <taxon>Viruses</taxon>
        <taxon>Duplodnaviria</taxon>
        <taxon>Heunggongvirae</taxon>
        <taxon>Uroviricota</taxon>
        <taxon>Caudoviricetes</taxon>
        <taxon>Connertonviridae</taxon>
        <taxon>Fletchervirus</taxon>
        <taxon>Fletchervirus PC5</taxon>
    </lineage>
</organism>
<evidence type="ECO:0000313" key="2">
    <source>
        <dbReference type="Proteomes" id="UP000221511"/>
    </source>
</evidence>
<proteinExistence type="predicted"/>
<reference evidence="1 2" key="1">
    <citation type="submission" date="2016-05" db="EMBL/GenBank/DDBJ databases">
        <title>Campylobacter bacteriophages isolated in Slovenia.</title>
        <authorList>
            <person name="Janez N."/>
            <person name="Peterka M."/>
            <person name="Accetto T."/>
        </authorList>
    </citation>
    <scope>NUCLEOTIDE SEQUENCE [LARGE SCALE GENOMIC DNA]</scope>
</reference>
<name>A0A1C9EJ30_9CAUD</name>